<dbReference type="SUPFAM" id="SSF56281">
    <property type="entry name" value="Metallo-hydrolase/oxidoreductase"/>
    <property type="match status" value="1"/>
</dbReference>
<feature type="transmembrane region" description="Helical" evidence="6">
    <location>
        <begin position="61"/>
        <end position="79"/>
    </location>
</feature>
<dbReference type="InterPro" id="IPR025405">
    <property type="entry name" value="DUF4131"/>
</dbReference>
<evidence type="ECO:0000256" key="5">
    <source>
        <dbReference type="ARBA" id="ARBA00023136"/>
    </source>
</evidence>
<keyword evidence="2" id="KW-1003">Cell membrane</keyword>
<evidence type="ECO:0000313" key="8">
    <source>
        <dbReference type="EMBL" id="MST71315.1"/>
    </source>
</evidence>
<evidence type="ECO:0000256" key="3">
    <source>
        <dbReference type="ARBA" id="ARBA00022692"/>
    </source>
</evidence>
<dbReference type="CDD" id="cd07731">
    <property type="entry name" value="ComA-like_MBL-fold"/>
    <property type="match status" value="1"/>
</dbReference>
<dbReference type="Proteomes" id="UP000469424">
    <property type="component" value="Unassembled WGS sequence"/>
</dbReference>
<dbReference type="Pfam" id="PF00753">
    <property type="entry name" value="Lactamase_B"/>
    <property type="match status" value="1"/>
</dbReference>
<dbReference type="Gene3D" id="3.60.15.10">
    <property type="entry name" value="Ribonuclease Z/Hydroxyacylglutathione hydrolase-like"/>
    <property type="match status" value="1"/>
</dbReference>
<feature type="transmembrane region" description="Helical" evidence="6">
    <location>
        <begin position="6"/>
        <end position="24"/>
    </location>
</feature>
<feature type="transmembrane region" description="Helical" evidence="6">
    <location>
        <begin position="271"/>
        <end position="288"/>
    </location>
</feature>
<evidence type="ECO:0000256" key="6">
    <source>
        <dbReference type="SAM" id="Phobius"/>
    </source>
</evidence>
<evidence type="ECO:0000256" key="2">
    <source>
        <dbReference type="ARBA" id="ARBA00022475"/>
    </source>
</evidence>
<dbReference type="InterPro" id="IPR004477">
    <property type="entry name" value="ComEC_N"/>
</dbReference>
<protein>
    <submittedName>
        <fullName evidence="8">DNA internalization-related competence protein ComEC/Rec2</fullName>
    </submittedName>
</protein>
<dbReference type="InterPro" id="IPR036866">
    <property type="entry name" value="RibonucZ/Hydroxyglut_hydro"/>
</dbReference>
<dbReference type="InterPro" id="IPR001279">
    <property type="entry name" value="Metallo-B-lactamas"/>
</dbReference>
<sequence length="769" mass="86340">MDRRKLMIYTGMLIAGITAGYICLERHRPVEGILLLAGIAGSFAAISEQMGKEYGMTRKQLRVMLLFLMVGFFNFALNYNRYYTDETLLKRDQIAFKEMKILHVREQEKYIAYEGTAHLPSGRRRILCRDYSENRSPLSVGTVARVSGELSLPEEARNPGCFNYRLHLKGKGIVYTVNAQGIRTRSIFRRPTDVFHRKLQQRRNDFLDKFRHRPTVRGFLKGILFGDRGELEEETYREFTENGTAHILAVSGLHVGFLIALLNALARKRKYWKITMGIFLVLILYGELTEWSPSTLRAVLIAILSMSGMYLNRAFDLTTGTAAAAFGVLMVQPYQLFQTGFIMSYLAILGMAFLTRPLSHFLGEGLASLMSLQMMMIPFQIYAFNRFNPLTVLINLPIIFLASVLVPCGVILFLFSGLISSGGIPAESISRLTELLVGLNRMLHMNGSLSGSFTSAGTAELILFYLILLFLSSELFRVMVLRRDGTNLRRLFLILTIPALLLVLGFRNPLAGAEVVFIDVGQGDAIHLRSGGKNVLIDGGGDSKRNVGTGTLQPYLLKNGARTLDLSICTHLHMDHYRGVQELSEVLPVKAFALPGVYRGLPETPKGARLLRRGEVIRISDEMSVKVLWPESEELPGGVTEAESSDENLLNGVYRIDYRGIRILVTGDLLEEGEADMVKYYAGTQELRCDVLKVAHHGSHSSSSEAFLDAVRPKAAVIQVGKKNRYGHPHQETLEKLKRRNIPVYRNDRHGAIGLRVRRNKIIVDRMMN</sequence>
<evidence type="ECO:0000313" key="9">
    <source>
        <dbReference type="Proteomes" id="UP000469424"/>
    </source>
</evidence>
<dbReference type="NCBIfam" id="TIGR00361">
    <property type="entry name" value="ComEC_Rec2"/>
    <property type="match status" value="1"/>
</dbReference>
<evidence type="ECO:0000256" key="1">
    <source>
        <dbReference type="ARBA" id="ARBA00004651"/>
    </source>
</evidence>
<dbReference type="PANTHER" id="PTHR30619">
    <property type="entry name" value="DNA INTERNALIZATION/COMPETENCE PROTEIN COMEC/REC2"/>
    <property type="match status" value="1"/>
</dbReference>
<dbReference type="NCBIfam" id="TIGR00360">
    <property type="entry name" value="ComEC_N-term"/>
    <property type="match status" value="1"/>
</dbReference>
<keyword evidence="4 6" id="KW-1133">Transmembrane helix</keyword>
<dbReference type="PANTHER" id="PTHR30619:SF1">
    <property type="entry name" value="RECOMBINATION PROTEIN 2"/>
    <property type="match status" value="1"/>
</dbReference>
<keyword evidence="9" id="KW-1185">Reference proteome</keyword>
<feature type="transmembrane region" description="Helical" evidence="6">
    <location>
        <begin position="294"/>
        <end position="315"/>
    </location>
</feature>
<feature type="transmembrane region" description="Helical" evidence="6">
    <location>
        <begin position="245"/>
        <end position="264"/>
    </location>
</feature>
<feature type="transmembrane region" description="Helical" evidence="6">
    <location>
        <begin position="449"/>
        <end position="471"/>
    </location>
</feature>
<feature type="transmembrane region" description="Helical" evidence="6">
    <location>
        <begin position="491"/>
        <end position="510"/>
    </location>
</feature>
<feature type="transmembrane region" description="Helical" evidence="6">
    <location>
        <begin position="336"/>
        <end position="354"/>
    </location>
</feature>
<dbReference type="InterPro" id="IPR035681">
    <property type="entry name" value="ComA-like_MBL"/>
</dbReference>
<evidence type="ECO:0000259" key="7">
    <source>
        <dbReference type="SMART" id="SM00849"/>
    </source>
</evidence>
<accession>A0A6N7XMN4</accession>
<dbReference type="AlphaFoldDB" id="A0A6N7XMN4"/>
<dbReference type="InterPro" id="IPR004797">
    <property type="entry name" value="Competence_ComEC/Rec2"/>
</dbReference>
<dbReference type="Pfam" id="PF03772">
    <property type="entry name" value="Competence"/>
    <property type="match status" value="1"/>
</dbReference>
<comment type="subcellular location">
    <subcellularLocation>
        <location evidence="1">Cell membrane</location>
        <topology evidence="1">Multi-pass membrane protein</topology>
    </subcellularLocation>
</comment>
<feature type="domain" description="Metallo-beta-lactamase" evidence="7">
    <location>
        <begin position="522"/>
        <end position="722"/>
    </location>
</feature>
<dbReference type="EMBL" id="VUNA01000020">
    <property type="protein sequence ID" value="MST71315.1"/>
    <property type="molecule type" value="Genomic_DNA"/>
</dbReference>
<gene>
    <name evidence="8" type="ORF">FYJ65_08355</name>
</gene>
<comment type="caution">
    <text evidence="8">The sequence shown here is derived from an EMBL/GenBank/DDBJ whole genome shotgun (WGS) entry which is preliminary data.</text>
</comment>
<proteinExistence type="predicted"/>
<keyword evidence="5 6" id="KW-0472">Membrane</keyword>
<dbReference type="GO" id="GO:0030420">
    <property type="term" value="P:establishment of competence for transformation"/>
    <property type="evidence" value="ECO:0007669"/>
    <property type="project" value="InterPro"/>
</dbReference>
<keyword evidence="3 6" id="KW-0812">Transmembrane</keyword>
<dbReference type="RefSeq" id="WP_154554879.1">
    <property type="nucleotide sequence ID" value="NZ_VUNA01000020.1"/>
</dbReference>
<evidence type="ECO:0000256" key="4">
    <source>
        <dbReference type="ARBA" id="ARBA00022989"/>
    </source>
</evidence>
<reference evidence="8 9" key="1">
    <citation type="submission" date="2019-08" db="EMBL/GenBank/DDBJ databases">
        <title>In-depth cultivation of the pig gut microbiome towards novel bacterial diversity and tailored functional studies.</title>
        <authorList>
            <person name="Wylensek D."/>
            <person name="Hitch T.C.A."/>
            <person name="Clavel T."/>
        </authorList>
    </citation>
    <scope>NUCLEOTIDE SEQUENCE [LARGE SCALE GENOMIC DNA]</scope>
    <source>
        <strain evidence="8 9">WCA-MUC-591-APC-4B</strain>
    </source>
</reference>
<dbReference type="Pfam" id="PF13567">
    <property type="entry name" value="DUF4131"/>
    <property type="match status" value="1"/>
</dbReference>
<name>A0A6N7XMN4_9FIRM</name>
<organism evidence="8 9">
    <name type="scientific">Mogibacterium kristiansenii</name>
    <dbReference type="NCBI Taxonomy" id="2606708"/>
    <lineage>
        <taxon>Bacteria</taxon>
        <taxon>Bacillati</taxon>
        <taxon>Bacillota</taxon>
        <taxon>Clostridia</taxon>
        <taxon>Peptostreptococcales</taxon>
        <taxon>Anaerovoracaceae</taxon>
        <taxon>Mogibacterium</taxon>
    </lineage>
</organism>
<dbReference type="InterPro" id="IPR052159">
    <property type="entry name" value="Competence_DNA_uptake"/>
</dbReference>
<feature type="transmembrane region" description="Helical" evidence="6">
    <location>
        <begin position="396"/>
        <end position="419"/>
    </location>
</feature>
<dbReference type="GO" id="GO:0005886">
    <property type="term" value="C:plasma membrane"/>
    <property type="evidence" value="ECO:0007669"/>
    <property type="project" value="UniProtKB-SubCell"/>
</dbReference>
<feature type="transmembrane region" description="Helical" evidence="6">
    <location>
        <begin position="366"/>
        <end position="384"/>
    </location>
</feature>
<dbReference type="SMART" id="SM00849">
    <property type="entry name" value="Lactamase_B"/>
    <property type="match status" value="1"/>
</dbReference>